<feature type="region of interest" description="Disordered" evidence="1">
    <location>
        <begin position="1"/>
        <end position="20"/>
    </location>
</feature>
<reference evidence="3 4" key="1">
    <citation type="journal article" date="2021" name="ISME Commun">
        <title>Automated analysis of genomic sequences facilitates high-throughput and comprehensive description of bacteria.</title>
        <authorList>
            <person name="Hitch T.C.A."/>
        </authorList>
    </citation>
    <scope>NUCLEOTIDE SEQUENCE [LARGE SCALE GENOMIC DNA]</scope>
    <source>
        <strain evidence="3 4">Sanger_03</strain>
    </source>
</reference>
<organism evidence="3 4">
    <name type="scientific">Dorea acetigenes</name>
    <dbReference type="NCBI Taxonomy" id="2981787"/>
    <lineage>
        <taxon>Bacteria</taxon>
        <taxon>Bacillati</taxon>
        <taxon>Bacillota</taxon>
        <taxon>Clostridia</taxon>
        <taxon>Lachnospirales</taxon>
        <taxon>Lachnospiraceae</taxon>
        <taxon>Dorea</taxon>
    </lineage>
</organism>
<sequence>MKRKKKDLQETESRTKSEDEMLDELLDELRREDNMVEEMKEQLRQRKRKFWRKVIIISSLVLFILVGSYLLIHYQTYTSARTVATYATDGSDNNYYKQFTDGVLRYSRDGIAFLDRKGEERWNQSYQIKTPLIDVNDEAAAVADKGGNDIVVVDRQGLKGEIHTTLPIEKISVSEQGIVSALVKNDSGPSIMTYDAMGNILAEVKTSFSGTGYPLDIGISKDGKTLLVSYMSVQNGKTDTNIVYYYFDEAKKEDGDYKVLSETYEDMLAPTAFFMSDSAAVVAGDDRVLIYDVKETPELQQTISLNKKVKSVFYNQRYIGLILKNEGKAGYELRLYNVQGQEVLSADFTGDYSNVKLDGNQVIMYDGKKCSVFTRSGIHKFEGELGKDILEMVSTFGVNKYIVMNADGMEVVRFVK</sequence>
<dbReference type="SUPFAM" id="SSF50969">
    <property type="entry name" value="YVTN repeat-like/Quinoprotein amine dehydrogenase"/>
    <property type="match status" value="1"/>
</dbReference>
<keyword evidence="2" id="KW-1133">Transmembrane helix</keyword>
<protein>
    <submittedName>
        <fullName evidence="3">DUF5711 family protein</fullName>
    </submittedName>
</protein>
<dbReference type="EMBL" id="JAOQJU010000033">
    <property type="protein sequence ID" value="MCU6688008.1"/>
    <property type="molecule type" value="Genomic_DNA"/>
</dbReference>
<accession>A0ABT2RRH0</accession>
<dbReference type="InterPro" id="IPR043765">
    <property type="entry name" value="DUF5711"/>
</dbReference>
<keyword evidence="4" id="KW-1185">Reference proteome</keyword>
<feature type="compositionally biased region" description="Basic and acidic residues" evidence="1">
    <location>
        <begin position="7"/>
        <end position="19"/>
    </location>
</feature>
<evidence type="ECO:0000256" key="2">
    <source>
        <dbReference type="SAM" id="Phobius"/>
    </source>
</evidence>
<name>A0ABT2RRH0_9FIRM</name>
<dbReference type="Pfam" id="PF18975">
    <property type="entry name" value="DUF5711"/>
    <property type="match status" value="1"/>
</dbReference>
<dbReference type="Proteomes" id="UP001652431">
    <property type="component" value="Unassembled WGS sequence"/>
</dbReference>
<keyword evidence="2" id="KW-0812">Transmembrane</keyword>
<evidence type="ECO:0000313" key="3">
    <source>
        <dbReference type="EMBL" id="MCU6688008.1"/>
    </source>
</evidence>
<feature type="transmembrane region" description="Helical" evidence="2">
    <location>
        <begin position="50"/>
        <end position="72"/>
    </location>
</feature>
<gene>
    <name evidence="3" type="ORF">OCV99_16015</name>
</gene>
<keyword evidence="2" id="KW-0472">Membrane</keyword>
<dbReference type="InterPro" id="IPR011044">
    <property type="entry name" value="Quino_amine_DH_bsu"/>
</dbReference>
<dbReference type="RefSeq" id="WP_227192924.1">
    <property type="nucleotide sequence ID" value="NZ_JAOQJU010000033.1"/>
</dbReference>
<comment type="caution">
    <text evidence="3">The sequence shown here is derived from an EMBL/GenBank/DDBJ whole genome shotgun (WGS) entry which is preliminary data.</text>
</comment>
<proteinExistence type="predicted"/>
<evidence type="ECO:0000313" key="4">
    <source>
        <dbReference type="Proteomes" id="UP001652431"/>
    </source>
</evidence>
<evidence type="ECO:0000256" key="1">
    <source>
        <dbReference type="SAM" id="MobiDB-lite"/>
    </source>
</evidence>